<name>A0A1J4JLJ8_9EUKA</name>
<dbReference type="EMBL" id="MLAK01000978">
    <property type="protein sequence ID" value="OHS99974.1"/>
    <property type="molecule type" value="Genomic_DNA"/>
</dbReference>
<dbReference type="Gene3D" id="1.20.920.10">
    <property type="entry name" value="Bromodomain-like"/>
    <property type="match status" value="1"/>
</dbReference>
<feature type="domain" description="Bromo" evidence="4">
    <location>
        <begin position="80"/>
        <end position="130"/>
    </location>
</feature>
<gene>
    <name evidence="5" type="ORF">TRFO_33498</name>
</gene>
<protein>
    <recommendedName>
        <fullName evidence="4">Bromo domain-containing protein</fullName>
    </recommendedName>
</protein>
<accession>A0A1J4JLJ8</accession>
<dbReference type="Proteomes" id="UP000179807">
    <property type="component" value="Unassembled WGS sequence"/>
</dbReference>
<feature type="region of interest" description="Disordered" evidence="3">
    <location>
        <begin position="350"/>
        <end position="375"/>
    </location>
</feature>
<dbReference type="InterPro" id="IPR001487">
    <property type="entry name" value="Bromodomain"/>
</dbReference>
<dbReference type="VEuPathDB" id="TrichDB:TRFO_33498"/>
<evidence type="ECO:0000256" key="1">
    <source>
        <dbReference type="ARBA" id="ARBA00023117"/>
    </source>
</evidence>
<proteinExistence type="predicted"/>
<dbReference type="Pfam" id="PF00439">
    <property type="entry name" value="Bromodomain"/>
    <property type="match status" value="1"/>
</dbReference>
<dbReference type="CDD" id="cd04369">
    <property type="entry name" value="Bromodomain"/>
    <property type="match status" value="1"/>
</dbReference>
<dbReference type="InterPro" id="IPR036427">
    <property type="entry name" value="Bromodomain-like_sf"/>
</dbReference>
<keyword evidence="1 2" id="KW-0103">Bromodomain</keyword>
<comment type="caution">
    <text evidence="5">The sequence shown here is derived from an EMBL/GenBank/DDBJ whole genome shotgun (WGS) entry which is preliminary data.</text>
</comment>
<evidence type="ECO:0000256" key="3">
    <source>
        <dbReference type="SAM" id="MobiDB-lite"/>
    </source>
</evidence>
<sequence length="462" mass="54478">MEKVILNWEKQSENIIKISFTFSVLTYWIPSNSSEVSYYLVMGRVCKFSPSITKRVIKAMDRVCQHPCAHPFFYPMEHVYLQFIHEDMCLSQIRSKILLNEYITLSEWRRDMMLIFQNIETIWGSSSLQYILVTNMIEIFNKEFSSINAFSITRWSKKYNSLLLKLQQEYDKMPNIFKSQSIIAATLQQITINTSIPKVSMKNYAIHNPPRCLSSMRSKECISSYLPSPIEPLFSSVSSPDLMNEEDLLNENDFFRAMNPFFFDPKMEETKKEYEKNIFESNNVEMKKSIKFDMSSQINKEMEMLPKDGGFTLRPSTIKKIANSENKTSQQQQSRIFKSDNDYQLRNQSSISKKKQKTRKKYQTKKLKQNDDDYHDDVDYNYTSNNHQKVEVNDQTISKFMIDSTFLMNSDDILHMASIIHKYEPQIDLSSNQPEINMKKLRKITIQALITYTKTHITERKQ</sequence>
<evidence type="ECO:0000259" key="4">
    <source>
        <dbReference type="PROSITE" id="PS50014"/>
    </source>
</evidence>
<evidence type="ECO:0000256" key="2">
    <source>
        <dbReference type="PROSITE-ProRule" id="PRU00035"/>
    </source>
</evidence>
<dbReference type="SUPFAM" id="SSF47370">
    <property type="entry name" value="Bromodomain"/>
    <property type="match status" value="1"/>
</dbReference>
<feature type="compositionally biased region" description="Basic residues" evidence="3">
    <location>
        <begin position="352"/>
        <end position="367"/>
    </location>
</feature>
<evidence type="ECO:0000313" key="5">
    <source>
        <dbReference type="EMBL" id="OHS99974.1"/>
    </source>
</evidence>
<evidence type="ECO:0000313" key="6">
    <source>
        <dbReference type="Proteomes" id="UP000179807"/>
    </source>
</evidence>
<dbReference type="OrthoDB" id="21449at2759"/>
<organism evidence="5 6">
    <name type="scientific">Tritrichomonas foetus</name>
    <dbReference type="NCBI Taxonomy" id="1144522"/>
    <lineage>
        <taxon>Eukaryota</taxon>
        <taxon>Metamonada</taxon>
        <taxon>Parabasalia</taxon>
        <taxon>Tritrichomonadida</taxon>
        <taxon>Tritrichomonadidae</taxon>
        <taxon>Tritrichomonas</taxon>
    </lineage>
</organism>
<dbReference type="RefSeq" id="XP_068353111.1">
    <property type="nucleotide sequence ID" value="XM_068509109.1"/>
</dbReference>
<dbReference type="GeneID" id="94843813"/>
<keyword evidence="6" id="KW-1185">Reference proteome</keyword>
<reference evidence="5" key="1">
    <citation type="submission" date="2016-10" db="EMBL/GenBank/DDBJ databases">
        <authorList>
            <person name="Benchimol M."/>
            <person name="Almeida L.G."/>
            <person name="Vasconcelos A.T."/>
            <person name="Perreira-Neves A."/>
            <person name="Rosa I.A."/>
            <person name="Tasca T."/>
            <person name="Bogo M.R."/>
            <person name="de Souza W."/>
        </authorList>
    </citation>
    <scope>NUCLEOTIDE SEQUENCE [LARGE SCALE GENOMIC DNA]</scope>
    <source>
        <strain evidence="5">K</strain>
    </source>
</reference>
<dbReference type="AlphaFoldDB" id="A0A1J4JLJ8"/>
<dbReference type="PROSITE" id="PS50014">
    <property type="entry name" value="BROMODOMAIN_2"/>
    <property type="match status" value="1"/>
</dbReference>